<evidence type="ECO:0000256" key="8">
    <source>
        <dbReference type="ARBA" id="ARBA00023128"/>
    </source>
</evidence>
<dbReference type="PIRSF" id="PIRSF005822">
    <property type="entry name" value="NDUA2"/>
    <property type="match status" value="1"/>
</dbReference>
<dbReference type="PANTHER" id="PTHR12878">
    <property type="entry name" value="NADH-UBIQUINONE OXIDOREDUCTASE B8 SUBUNIT"/>
    <property type="match status" value="1"/>
</dbReference>
<name>A0A699ZD66_HAELA</name>
<dbReference type="Pfam" id="PF05047">
    <property type="entry name" value="L51_S25_CI-B8"/>
    <property type="match status" value="1"/>
</dbReference>
<dbReference type="GO" id="GO:0005743">
    <property type="term" value="C:mitochondrial inner membrane"/>
    <property type="evidence" value="ECO:0007669"/>
    <property type="project" value="UniProtKB-SubCell"/>
</dbReference>
<evidence type="ECO:0000256" key="3">
    <source>
        <dbReference type="ARBA" id="ARBA00008939"/>
    </source>
</evidence>
<sequence>MAWRGALSKSFQELRVHLDQAGAASQGARDFLLANYAEMKKANPHFPILVRESAGVEAKLIARYDRGVERSVSIQNDGPEAIISKLQSLLQPSK</sequence>
<gene>
    <name evidence="11" type="ORF">HaLaN_09318</name>
</gene>
<dbReference type="Proteomes" id="UP000485058">
    <property type="component" value="Unassembled WGS sequence"/>
</dbReference>
<accession>A0A699ZD66</accession>
<dbReference type="InterPro" id="IPR007741">
    <property type="entry name" value="Ribosomal_mL43/mS25/NADH_DH"/>
</dbReference>
<reference evidence="11 12" key="1">
    <citation type="submission" date="2020-02" db="EMBL/GenBank/DDBJ databases">
        <title>Draft genome sequence of Haematococcus lacustris strain NIES-144.</title>
        <authorList>
            <person name="Morimoto D."/>
            <person name="Nakagawa S."/>
            <person name="Yoshida T."/>
            <person name="Sawayama S."/>
        </authorList>
    </citation>
    <scope>NUCLEOTIDE SEQUENCE [LARGE SCALE GENOMIC DNA]</scope>
    <source>
        <strain evidence="11 12">NIES-144</strain>
    </source>
</reference>
<dbReference type="Gene3D" id="3.40.30.10">
    <property type="entry name" value="Glutaredoxin"/>
    <property type="match status" value="1"/>
</dbReference>
<feature type="non-terminal residue" evidence="11">
    <location>
        <position position="94"/>
    </location>
</feature>
<dbReference type="AlphaFoldDB" id="A0A699ZD66"/>
<keyword evidence="8" id="KW-0496">Mitochondrion</keyword>
<dbReference type="SMART" id="SM00916">
    <property type="entry name" value="L51_S25_CI-B8"/>
    <property type="match status" value="1"/>
</dbReference>
<evidence type="ECO:0000313" key="11">
    <source>
        <dbReference type="EMBL" id="GFH13432.1"/>
    </source>
</evidence>
<evidence type="ECO:0000256" key="4">
    <source>
        <dbReference type="ARBA" id="ARBA00022448"/>
    </source>
</evidence>
<organism evidence="11 12">
    <name type="scientific">Haematococcus lacustris</name>
    <name type="common">Green alga</name>
    <name type="synonym">Haematococcus pluvialis</name>
    <dbReference type="NCBI Taxonomy" id="44745"/>
    <lineage>
        <taxon>Eukaryota</taxon>
        <taxon>Viridiplantae</taxon>
        <taxon>Chlorophyta</taxon>
        <taxon>core chlorophytes</taxon>
        <taxon>Chlorophyceae</taxon>
        <taxon>CS clade</taxon>
        <taxon>Chlamydomonadales</taxon>
        <taxon>Haematococcaceae</taxon>
        <taxon>Haematococcus</taxon>
    </lineage>
</organism>
<keyword evidence="12" id="KW-1185">Reference proteome</keyword>
<keyword evidence="4" id="KW-0813">Transport</keyword>
<evidence type="ECO:0000259" key="10">
    <source>
        <dbReference type="SMART" id="SM00916"/>
    </source>
</evidence>
<evidence type="ECO:0000256" key="9">
    <source>
        <dbReference type="ARBA" id="ARBA00023136"/>
    </source>
</evidence>
<comment type="caution">
    <text evidence="11">The sequence shown here is derived from an EMBL/GenBank/DDBJ whole genome shotgun (WGS) entry which is preliminary data.</text>
</comment>
<evidence type="ECO:0000256" key="6">
    <source>
        <dbReference type="ARBA" id="ARBA00022792"/>
    </source>
</evidence>
<evidence type="ECO:0000256" key="7">
    <source>
        <dbReference type="ARBA" id="ARBA00022982"/>
    </source>
</evidence>
<dbReference type="InterPro" id="IPR036249">
    <property type="entry name" value="Thioredoxin-like_sf"/>
</dbReference>
<protein>
    <submittedName>
        <fullName evidence="11">L51_S25_CI-B8 domain-containing protein</fullName>
    </submittedName>
</protein>
<comment type="subcellular location">
    <subcellularLocation>
        <location evidence="2">Mitochondrion inner membrane</location>
        <topology evidence="2">Peripheral membrane protein</topology>
        <orientation evidence="2">Matrix side</orientation>
    </subcellularLocation>
</comment>
<keyword evidence="5" id="KW-0679">Respiratory chain</keyword>
<proteinExistence type="inferred from homology"/>
<dbReference type="EMBL" id="BLLF01000611">
    <property type="protein sequence ID" value="GFH13432.1"/>
    <property type="molecule type" value="Genomic_DNA"/>
</dbReference>
<feature type="domain" description="Ribosomal protein/NADH dehydrogenase" evidence="10">
    <location>
        <begin position="20"/>
        <end position="93"/>
    </location>
</feature>
<evidence type="ECO:0000313" key="12">
    <source>
        <dbReference type="Proteomes" id="UP000485058"/>
    </source>
</evidence>
<dbReference type="PANTHER" id="PTHR12878:SF0">
    <property type="entry name" value="NADH DEHYDROGENASE [UBIQUINONE] 1 ALPHA SUBCOMPLEX SUBUNIT 2"/>
    <property type="match status" value="1"/>
</dbReference>
<dbReference type="SUPFAM" id="SSF52833">
    <property type="entry name" value="Thioredoxin-like"/>
    <property type="match status" value="1"/>
</dbReference>
<comment type="function">
    <text evidence="1">Accessory subunit of the mitochondrial membrane respiratory chain NADH dehydrogenase (Complex I), that is believed not to be involved in catalysis. Complex I functions in the transfer of electrons from NADH to the respiratory chain. The immediate electron acceptor for the enzyme is believed to be ubiquinone.</text>
</comment>
<evidence type="ECO:0000256" key="2">
    <source>
        <dbReference type="ARBA" id="ARBA00004443"/>
    </source>
</evidence>
<keyword evidence="7" id="KW-0249">Electron transport</keyword>
<keyword evidence="9" id="KW-0472">Membrane</keyword>
<dbReference type="InterPro" id="IPR016464">
    <property type="entry name" value="NADH_Ub_cplx-1_asu_su-2"/>
</dbReference>
<evidence type="ECO:0000256" key="5">
    <source>
        <dbReference type="ARBA" id="ARBA00022660"/>
    </source>
</evidence>
<feature type="non-terminal residue" evidence="11">
    <location>
        <position position="1"/>
    </location>
</feature>
<evidence type="ECO:0000256" key="1">
    <source>
        <dbReference type="ARBA" id="ARBA00003195"/>
    </source>
</evidence>
<keyword evidence="6" id="KW-0999">Mitochondrion inner membrane</keyword>
<comment type="similarity">
    <text evidence="3">Belongs to the complex I NDUFA2 subunit family.</text>
</comment>